<dbReference type="InterPro" id="IPR006059">
    <property type="entry name" value="SBP"/>
</dbReference>
<dbReference type="Gene3D" id="3.40.190.10">
    <property type="entry name" value="Periplasmic binding protein-like II"/>
    <property type="match status" value="2"/>
</dbReference>
<name>A0A0P9MTQ0_9PSED</name>
<comment type="caution">
    <text evidence="2">The sequence shown here is derived from an EMBL/GenBank/DDBJ whole genome shotgun (WGS) entry which is preliminary data.</text>
</comment>
<protein>
    <submittedName>
        <fullName evidence="2">Extracellular solute-binding protein</fullName>
    </submittedName>
</protein>
<dbReference type="PANTHER" id="PTHR30222:SF2">
    <property type="entry name" value="ABC TRANSPORTER SUBSTRATE-BINDING PROTEIN"/>
    <property type="match status" value="1"/>
</dbReference>
<proteinExistence type="predicted"/>
<dbReference type="Pfam" id="PF13416">
    <property type="entry name" value="SBP_bac_8"/>
    <property type="match status" value="1"/>
</dbReference>
<reference evidence="2 3" key="1">
    <citation type="submission" date="2015-09" db="EMBL/GenBank/DDBJ databases">
        <title>Genome announcement of multiple Pseudomonas syringae strains.</title>
        <authorList>
            <person name="Thakur S."/>
            <person name="Wang P.W."/>
            <person name="Gong Y."/>
            <person name="Weir B.S."/>
            <person name="Guttman D.S."/>
        </authorList>
    </citation>
    <scope>NUCLEOTIDE SEQUENCE [LARGE SCALE GENOMIC DNA]</scope>
    <source>
        <strain evidence="2 3">ICMP19117</strain>
    </source>
</reference>
<dbReference type="EMBL" id="LJQB01000009">
    <property type="protein sequence ID" value="KPW87605.1"/>
    <property type="molecule type" value="Genomic_DNA"/>
</dbReference>
<dbReference type="AlphaFoldDB" id="A0A0P9MTQ0"/>
<evidence type="ECO:0000313" key="3">
    <source>
        <dbReference type="Proteomes" id="UP000050411"/>
    </source>
</evidence>
<dbReference type="CDD" id="cd13589">
    <property type="entry name" value="PBP2_polyamine_RpCGA009"/>
    <property type="match status" value="1"/>
</dbReference>
<dbReference type="Proteomes" id="UP000050411">
    <property type="component" value="Unassembled WGS sequence"/>
</dbReference>
<organism evidence="2 3">
    <name type="scientific">Pseudomonas congelans</name>
    <dbReference type="NCBI Taxonomy" id="200452"/>
    <lineage>
        <taxon>Bacteria</taxon>
        <taxon>Pseudomonadati</taxon>
        <taxon>Pseudomonadota</taxon>
        <taxon>Gammaproteobacteria</taxon>
        <taxon>Pseudomonadales</taxon>
        <taxon>Pseudomonadaceae</taxon>
        <taxon>Pseudomonas</taxon>
    </lineage>
</organism>
<keyword evidence="1" id="KW-0732">Signal</keyword>
<sequence length="361" mass="39617">MIAHPNRLPTLLVEKEHMLKSLKFTAITLGMMCAAQAMAATDLTVISFGGANKAAQEKAFYAPWEKAGNGKIIAGEYNGEMAKVKTMVDTKSVSWDLVEVESPELARGCDEDMFEELDPKQLGNAADFVPGAITTCGAGFFVWSTVLAYNADKVSTAPSGWADFWDTKKFPGKRGLRKGAKYTLEFALMADGVAPKDVYKVLASKDGQDRAFKKLDELKPNIQWWEAGAQPPQYLASGDVVMSSAYNGRIAAVQKESNLKVVWTGGVYDFDAWAIPKGSKNADAAKKFIAYMLSPEQQKTYSQNIAYGPANTQAVKLLDKETLQNMPTTPENIKDQVQMDVAFWTDNGESLEQRFTAWAAK</sequence>
<gene>
    <name evidence="2" type="ORF">ALO92_05264</name>
</gene>
<dbReference type="SUPFAM" id="SSF53850">
    <property type="entry name" value="Periplasmic binding protein-like II"/>
    <property type="match status" value="1"/>
</dbReference>
<dbReference type="PATRIC" id="fig|200452.3.peg.4616"/>
<evidence type="ECO:0000313" key="2">
    <source>
        <dbReference type="EMBL" id="KPW87605.1"/>
    </source>
</evidence>
<dbReference type="PANTHER" id="PTHR30222">
    <property type="entry name" value="SPERMIDINE/PUTRESCINE-BINDING PERIPLASMIC PROTEIN"/>
    <property type="match status" value="1"/>
</dbReference>
<accession>A0A0P9MTQ0</accession>
<evidence type="ECO:0000256" key="1">
    <source>
        <dbReference type="ARBA" id="ARBA00022729"/>
    </source>
</evidence>